<dbReference type="Pfam" id="PF20431">
    <property type="entry name" value="E_motif"/>
    <property type="match status" value="1"/>
</dbReference>
<dbReference type="InterPro" id="IPR002885">
    <property type="entry name" value="PPR_rpt"/>
</dbReference>
<dbReference type="FunFam" id="1.25.40.10:FF:000427">
    <property type="entry name" value="Pentatricopeptide repeat-containing protein chloroplastic"/>
    <property type="match status" value="1"/>
</dbReference>
<evidence type="ECO:0000256" key="3">
    <source>
        <dbReference type="SAM" id="MobiDB-lite"/>
    </source>
</evidence>
<gene>
    <name evidence="4" type="ORF">GSMUA_257090.1</name>
</gene>
<feature type="repeat" description="PPR" evidence="2">
    <location>
        <begin position="198"/>
        <end position="232"/>
    </location>
</feature>
<dbReference type="PANTHER" id="PTHR47926">
    <property type="entry name" value="PENTATRICOPEPTIDE REPEAT-CONTAINING PROTEIN"/>
    <property type="match status" value="1"/>
</dbReference>
<keyword evidence="1" id="KW-0677">Repeat</keyword>
<name>A0A8D6ZWP6_MUSAM</name>
<dbReference type="InterPro" id="IPR046848">
    <property type="entry name" value="E_motif"/>
</dbReference>
<evidence type="ECO:0000256" key="2">
    <source>
        <dbReference type="PROSITE-ProRule" id="PRU00708"/>
    </source>
</evidence>
<dbReference type="Pfam" id="PF01535">
    <property type="entry name" value="PPR"/>
    <property type="match status" value="4"/>
</dbReference>
<dbReference type="InterPro" id="IPR046960">
    <property type="entry name" value="PPR_At4g14850-like_plant"/>
</dbReference>
<protein>
    <submittedName>
        <fullName evidence="4">(wild Malaysian banana) hypothetical protein</fullName>
    </submittedName>
</protein>
<feature type="repeat" description="PPR" evidence="2">
    <location>
        <begin position="96"/>
        <end position="131"/>
    </location>
</feature>
<dbReference type="NCBIfam" id="TIGR00756">
    <property type="entry name" value="PPR"/>
    <property type="match status" value="3"/>
</dbReference>
<reference evidence="4" key="1">
    <citation type="submission" date="2021-03" db="EMBL/GenBank/DDBJ databases">
        <authorList>
            <consortium name="Genoscope - CEA"/>
            <person name="William W."/>
        </authorList>
    </citation>
    <scope>NUCLEOTIDE SEQUENCE</scope>
    <source>
        <strain evidence="4">Doubled-haploid Pahang</strain>
    </source>
</reference>
<evidence type="ECO:0000313" key="4">
    <source>
        <dbReference type="EMBL" id="CAG1837532.1"/>
    </source>
</evidence>
<feature type="compositionally biased region" description="Pro residues" evidence="3">
    <location>
        <begin position="13"/>
        <end position="27"/>
    </location>
</feature>
<feature type="repeat" description="PPR" evidence="2">
    <location>
        <begin position="427"/>
        <end position="461"/>
    </location>
</feature>
<dbReference type="EMBL" id="HG996470">
    <property type="protein sequence ID" value="CAG1837532.1"/>
    <property type="molecule type" value="Genomic_DNA"/>
</dbReference>
<dbReference type="GO" id="GO:0003723">
    <property type="term" value="F:RNA binding"/>
    <property type="evidence" value="ECO:0007669"/>
    <property type="project" value="InterPro"/>
</dbReference>
<evidence type="ECO:0000256" key="1">
    <source>
        <dbReference type="ARBA" id="ARBA00022737"/>
    </source>
</evidence>
<dbReference type="AlphaFoldDB" id="A0A8D6ZWP6"/>
<dbReference type="PANTHER" id="PTHR47926:SF543">
    <property type="entry name" value="(WILD MALAYSIAN BANANA) HYPOTHETICAL PROTEIN"/>
    <property type="match status" value="1"/>
</dbReference>
<dbReference type="FunFam" id="1.25.40.10:FF:001093">
    <property type="entry name" value="Pentatricopeptide repeat-containing protein At2g34400"/>
    <property type="match status" value="1"/>
</dbReference>
<accession>A0A8D6ZWP6</accession>
<organism evidence="4">
    <name type="scientific">Musa acuminata subsp. malaccensis</name>
    <name type="common">Wild banana</name>
    <name type="synonym">Musa malaccensis</name>
    <dbReference type="NCBI Taxonomy" id="214687"/>
    <lineage>
        <taxon>Eukaryota</taxon>
        <taxon>Viridiplantae</taxon>
        <taxon>Streptophyta</taxon>
        <taxon>Embryophyta</taxon>
        <taxon>Tracheophyta</taxon>
        <taxon>Spermatophyta</taxon>
        <taxon>Magnoliopsida</taxon>
        <taxon>Liliopsida</taxon>
        <taxon>Zingiberales</taxon>
        <taxon>Musaceae</taxon>
        <taxon>Musa</taxon>
    </lineage>
</organism>
<dbReference type="Gene3D" id="1.25.40.10">
    <property type="entry name" value="Tetratricopeptide repeat domain"/>
    <property type="match status" value="4"/>
</dbReference>
<dbReference type="Pfam" id="PF13041">
    <property type="entry name" value="PPR_2"/>
    <property type="match status" value="1"/>
</dbReference>
<dbReference type="InterPro" id="IPR011990">
    <property type="entry name" value="TPR-like_helical_dom_sf"/>
</dbReference>
<feature type="region of interest" description="Disordered" evidence="3">
    <location>
        <begin position="11"/>
        <end position="32"/>
    </location>
</feature>
<dbReference type="GO" id="GO:0009451">
    <property type="term" value="P:RNA modification"/>
    <property type="evidence" value="ECO:0007669"/>
    <property type="project" value="InterPro"/>
</dbReference>
<sequence length="651" mass="72368">MLKHKVIPKLKLPSPPQTPLPPAPPSNHFPSPAEANPQNHILSLLKRCASLRCFKQIHSHMLTLGVHKPNHLLSKLLLLNDLPYSLLLFSRNPRPNDYSFNVMIRALTTIYADYPLALEFYLRMVRSGERPNHYTFPFVLVASANLESLCCGLTAHAPIFKLGLDGNDHVQHSLITMYSRCGEVALARQVFDEIGVRDPVSWNSMLSGYAKMGHAGEAVELFRRMRSEGSIVPDEVTLVCVLAACGDLGDSSLGTWLEGLVEEHGLVLDSFLGSALIDMYGKCGDLGSARRIFDGLANKDLVAWNAMITGQVYSPLLHAFIIRIMQLYHVEFWTDGLACQNHTDKAIELFHTMREARVEPDKITIVGVLSACAAVGALELGRSLDAYASGNGLYHNVFVGTALVDMYAKCGNLGRAMEVFDIMPHKNIVSWNAMISALAFNGQGEEAISLFTRMINVNQGFRPNDITFIGVLSACVHSGLVNEGRRWFDVMQSAYGIIPKIEHYSCMVDLLARGGLLEEAWEFTEKMPQKPDAVVLGALLSACRYQKNMEVGERVVKRILELEPSNSGNYVISSKIFANSKRWEDSARIRGLMRERGVTKTPGCSWIEVGKQVHEFHAGDGLRLRAAEIYEMINLLVDEMKMEGYTPLMTE</sequence>
<dbReference type="PROSITE" id="PS51375">
    <property type="entry name" value="PPR"/>
    <property type="match status" value="3"/>
</dbReference>
<proteinExistence type="predicted"/>